<dbReference type="InterPro" id="IPR000555">
    <property type="entry name" value="JAMM/MPN+_dom"/>
</dbReference>
<evidence type="ECO:0000256" key="1">
    <source>
        <dbReference type="ARBA" id="ARBA00001974"/>
    </source>
</evidence>
<keyword evidence="4 6" id="KW-0648">Protein biosynthesis</keyword>
<proteinExistence type="inferred from homology"/>
<evidence type="ECO:0000256" key="6">
    <source>
        <dbReference type="HAMAP-Rule" id="MF_03005"/>
    </source>
</evidence>
<feature type="compositionally biased region" description="Low complexity" evidence="9">
    <location>
        <begin position="14"/>
        <end position="26"/>
    </location>
</feature>
<comment type="function">
    <text evidence="6">Component of the eukaryotic translation initiation factor 3 (eIF-3) complex, which is involved in protein synthesis of a specialized repertoire of mRNAs and, together with other initiation factors, stimulates binding of mRNA and methionyl-tRNAi to the 40S ribosome. The eIF-3 complex specifically targets and initiates translation of a subset of mRNAs involved in cell proliferation.</text>
</comment>
<feature type="binding site" evidence="7">
    <location>
        <position position="620"/>
    </location>
    <ligand>
        <name>FAD</name>
        <dbReference type="ChEBI" id="CHEBI:57692"/>
    </ligand>
</feature>
<dbReference type="GO" id="GO:0016282">
    <property type="term" value="C:eukaryotic 43S preinitiation complex"/>
    <property type="evidence" value="ECO:0007669"/>
    <property type="project" value="UniProtKB-UniRule"/>
</dbReference>
<evidence type="ECO:0000256" key="4">
    <source>
        <dbReference type="ARBA" id="ARBA00022917"/>
    </source>
</evidence>
<feature type="region of interest" description="Disordered" evidence="9">
    <location>
        <begin position="883"/>
        <end position="952"/>
    </location>
</feature>
<dbReference type="Gene3D" id="1.10.405.10">
    <property type="entry name" value="Guanine Nucleotide Dissociation Inhibitor, domain 1"/>
    <property type="match status" value="1"/>
</dbReference>
<accession>A0A4Y9YZE3</accession>
<keyword evidence="3 6" id="KW-0396">Initiation factor</keyword>
<feature type="compositionally biased region" description="Basic and acidic residues" evidence="9">
    <location>
        <begin position="936"/>
        <end position="949"/>
    </location>
</feature>
<dbReference type="Gene3D" id="3.40.140.10">
    <property type="entry name" value="Cytidine Deaminase, domain 2"/>
    <property type="match status" value="1"/>
</dbReference>
<reference evidence="11 12" key="1">
    <citation type="submission" date="2019-02" db="EMBL/GenBank/DDBJ databases">
        <title>Genome sequencing of the rare red list fungi Dentipellis fragilis.</title>
        <authorList>
            <person name="Buettner E."/>
            <person name="Kellner H."/>
        </authorList>
    </citation>
    <scope>NUCLEOTIDE SEQUENCE [LARGE SCALE GENOMIC DNA]</scope>
    <source>
        <strain evidence="11 12">DSM 105465</strain>
    </source>
</reference>
<comment type="similarity">
    <text evidence="6">Belongs to the eIF-3 subunit F family.</text>
</comment>
<dbReference type="GO" id="GO:0031369">
    <property type="term" value="F:translation initiation factor binding"/>
    <property type="evidence" value="ECO:0007669"/>
    <property type="project" value="InterPro"/>
</dbReference>
<dbReference type="PANTHER" id="PTHR10540:SF6">
    <property type="entry name" value="EUKARYOTIC TRANSLATION INITIATION FACTOR 3 SUBUNIT F"/>
    <property type="match status" value="1"/>
</dbReference>
<dbReference type="STRING" id="205917.A0A4Y9YZE3"/>
<evidence type="ECO:0000259" key="10">
    <source>
        <dbReference type="PROSITE" id="PS50249"/>
    </source>
</evidence>
<dbReference type="PROSITE" id="PS50249">
    <property type="entry name" value="MPN"/>
    <property type="match status" value="1"/>
</dbReference>
<dbReference type="Pfam" id="PF01593">
    <property type="entry name" value="Amino_oxidase"/>
    <property type="match status" value="1"/>
</dbReference>
<feature type="binding site" evidence="7">
    <location>
        <begin position="403"/>
        <end position="404"/>
    </location>
    <ligand>
        <name>FAD</name>
        <dbReference type="ChEBI" id="CHEBI:57692"/>
    </ligand>
</feature>
<dbReference type="PANTHER" id="PTHR10540">
    <property type="entry name" value="EUKARYOTIC TRANSLATION INITIATION FACTOR 3 SUBUNIT F-RELATED"/>
    <property type="match status" value="1"/>
</dbReference>
<name>A0A4Y9YZE3_9AGAM</name>
<dbReference type="SMART" id="SM00232">
    <property type="entry name" value="JAB_MPN"/>
    <property type="match status" value="1"/>
</dbReference>
<dbReference type="GO" id="GO:0008237">
    <property type="term" value="F:metallopeptidase activity"/>
    <property type="evidence" value="ECO:0007669"/>
    <property type="project" value="InterPro"/>
</dbReference>
<feature type="region of interest" description="Disordered" evidence="9">
    <location>
        <begin position="1"/>
        <end position="26"/>
    </location>
</feature>
<dbReference type="InterPro" id="IPR027531">
    <property type="entry name" value="eIF3f"/>
</dbReference>
<evidence type="ECO:0000256" key="3">
    <source>
        <dbReference type="ARBA" id="ARBA00022540"/>
    </source>
</evidence>
<dbReference type="GO" id="GO:0016491">
    <property type="term" value="F:oxidoreductase activity"/>
    <property type="evidence" value="ECO:0007669"/>
    <property type="project" value="UniProtKB-KW"/>
</dbReference>
<dbReference type="OrthoDB" id="25498at2759"/>
<evidence type="ECO:0000256" key="7">
    <source>
        <dbReference type="PIRSR" id="PIRSR601613-1"/>
    </source>
</evidence>
<evidence type="ECO:0000313" key="11">
    <source>
        <dbReference type="EMBL" id="TFY66499.1"/>
    </source>
</evidence>
<dbReference type="SUPFAM" id="SSF51905">
    <property type="entry name" value="FAD/NAD(P)-binding domain"/>
    <property type="match status" value="1"/>
</dbReference>
<feature type="binding site" evidence="7">
    <location>
        <position position="819"/>
    </location>
    <ligand>
        <name>FAD</name>
        <dbReference type="ChEBI" id="CHEBI:57692"/>
    </ligand>
</feature>
<keyword evidence="8" id="KW-0285">Flavoprotein</keyword>
<dbReference type="Gene3D" id="3.90.660.10">
    <property type="match status" value="1"/>
</dbReference>
<gene>
    <name evidence="11" type="ORF">EVG20_g4593</name>
</gene>
<dbReference type="AlphaFoldDB" id="A0A4Y9YZE3"/>
<dbReference type="InterPro" id="IPR024969">
    <property type="entry name" value="EIF3F/CSN6-like_C"/>
</dbReference>
<dbReference type="InterPro" id="IPR036188">
    <property type="entry name" value="FAD/NAD-bd_sf"/>
</dbReference>
<dbReference type="GO" id="GO:0003743">
    <property type="term" value="F:translation initiation factor activity"/>
    <property type="evidence" value="ECO:0007669"/>
    <property type="project" value="UniProtKB-UniRule"/>
</dbReference>
<feature type="compositionally biased region" description="Polar residues" evidence="9">
    <location>
        <begin position="1"/>
        <end position="10"/>
    </location>
</feature>
<dbReference type="Proteomes" id="UP000298327">
    <property type="component" value="Unassembled WGS sequence"/>
</dbReference>
<dbReference type="GO" id="GO:0071541">
    <property type="term" value="C:eukaryotic translation initiation factor 3 complex, eIF3m"/>
    <property type="evidence" value="ECO:0007669"/>
    <property type="project" value="TreeGrafter"/>
</dbReference>
<evidence type="ECO:0000256" key="5">
    <source>
        <dbReference type="ARBA" id="ARBA00023002"/>
    </source>
</evidence>
<comment type="similarity">
    <text evidence="8">Belongs to the flavin monoamine oxidase family.</text>
</comment>
<keyword evidence="2 6" id="KW-0963">Cytoplasm</keyword>
<comment type="caution">
    <text evidence="11">The sequence shown here is derived from an EMBL/GenBank/DDBJ whole genome shotgun (WGS) entry which is preliminary data.</text>
</comment>
<dbReference type="InterPro" id="IPR001613">
    <property type="entry name" value="Flavin_amine_oxidase"/>
</dbReference>
<evidence type="ECO:0000256" key="9">
    <source>
        <dbReference type="SAM" id="MobiDB-lite"/>
    </source>
</evidence>
<dbReference type="GO" id="GO:0033290">
    <property type="term" value="C:eukaryotic 48S preinitiation complex"/>
    <property type="evidence" value="ECO:0007669"/>
    <property type="project" value="UniProtKB-UniRule"/>
</dbReference>
<feature type="compositionally biased region" description="Basic and acidic residues" evidence="9">
    <location>
        <begin position="888"/>
        <end position="921"/>
    </location>
</feature>
<keyword evidence="8" id="KW-0274">FAD</keyword>
<evidence type="ECO:0000256" key="8">
    <source>
        <dbReference type="RuleBase" id="RU362067"/>
    </source>
</evidence>
<comment type="subunit">
    <text evidence="6">Component of the eukaryotic translation initiation factor 3 (eIF-3) complex.</text>
</comment>
<comment type="subcellular location">
    <subcellularLocation>
        <location evidence="6">Cytoplasm</location>
    </subcellularLocation>
</comment>
<keyword evidence="12" id="KW-1185">Reference proteome</keyword>
<feature type="region of interest" description="Disordered" evidence="9">
    <location>
        <begin position="475"/>
        <end position="494"/>
    </location>
</feature>
<evidence type="ECO:0000313" key="12">
    <source>
        <dbReference type="Proteomes" id="UP000298327"/>
    </source>
</evidence>
<dbReference type="HAMAP" id="MF_03005">
    <property type="entry name" value="eIF3f"/>
    <property type="match status" value="1"/>
</dbReference>
<dbReference type="CDD" id="cd08064">
    <property type="entry name" value="MPN_eIF3f"/>
    <property type="match status" value="1"/>
</dbReference>
<dbReference type="SUPFAM" id="SSF54373">
    <property type="entry name" value="FAD-linked reductases, C-terminal domain"/>
    <property type="match status" value="1"/>
</dbReference>
<dbReference type="GO" id="GO:0001732">
    <property type="term" value="P:formation of cytoplasmic translation initiation complex"/>
    <property type="evidence" value="ECO:0007669"/>
    <property type="project" value="UniProtKB-UniRule"/>
</dbReference>
<feature type="domain" description="MPN" evidence="10">
    <location>
        <begin position="30"/>
        <end position="165"/>
    </location>
</feature>
<comment type="cofactor">
    <cofactor evidence="1 8">
        <name>FAD</name>
        <dbReference type="ChEBI" id="CHEBI:57692"/>
    </cofactor>
</comment>
<dbReference type="Pfam" id="PF13012">
    <property type="entry name" value="MitMem_reg"/>
    <property type="match status" value="1"/>
</dbReference>
<dbReference type="Gene3D" id="3.50.50.60">
    <property type="entry name" value="FAD/NAD(P)-binding domain"/>
    <property type="match status" value="1"/>
</dbReference>
<dbReference type="PRINTS" id="PR00757">
    <property type="entry name" value="AMINEOXDASEF"/>
</dbReference>
<organism evidence="11 12">
    <name type="scientific">Dentipellis fragilis</name>
    <dbReference type="NCBI Taxonomy" id="205917"/>
    <lineage>
        <taxon>Eukaryota</taxon>
        <taxon>Fungi</taxon>
        <taxon>Dikarya</taxon>
        <taxon>Basidiomycota</taxon>
        <taxon>Agaricomycotina</taxon>
        <taxon>Agaricomycetes</taxon>
        <taxon>Russulales</taxon>
        <taxon>Hericiaceae</taxon>
        <taxon>Dentipellis</taxon>
    </lineage>
</organism>
<evidence type="ECO:0000256" key="2">
    <source>
        <dbReference type="ARBA" id="ARBA00022490"/>
    </source>
</evidence>
<dbReference type="InterPro" id="IPR037518">
    <property type="entry name" value="MPN"/>
</dbReference>
<protein>
    <recommendedName>
        <fullName evidence="6">Eukaryotic translation initiation factor 3 subunit F</fullName>
        <shortName evidence="6">eIF3f</shortName>
    </recommendedName>
</protein>
<keyword evidence="5 8" id="KW-0560">Oxidoreductase</keyword>
<dbReference type="Pfam" id="PF01398">
    <property type="entry name" value="JAB"/>
    <property type="match status" value="1"/>
</dbReference>
<dbReference type="EMBL" id="SEOQ01000242">
    <property type="protein sequence ID" value="TFY66499.1"/>
    <property type="molecule type" value="Genomic_DNA"/>
</dbReference>
<sequence length="1018" mass="111185">MPLGPSSSAVHLQPVPSTSTPAAARAPSNVTVHPVALFSILDHYLRRTDTQDRVIGTLLGTRTENCDLVDVRSAFAVLHSETSEQVAVDMEYHRAMYELCQRTSPKEVIVGWYSTGSNLNTYSALIQNFYSQETAPHPAIHIALNTGIEENQETGVKAYISSPVGVYPKPENAVFLPIPVDLRFNDAERSGLQLLNSPTPTPAPISDIALLETTLTTLIEMIDRVLVYVRAVLSGEKQGDKAVGRYLMDTFATGAEDLDKSGFTGSLQDTLMMTYLANLVRAQAEVSARLALVTSSYVLRARYGQGVYVPTGYRCSIGGSQNHIHSDIHCGSWPQTSIETQRCHFEASFRPSPELPGTLPAYPCCKAFNMATHMDVGIVGGGIAGLYAALLLQREGHRVHIFEASEHVGGRILTHLFSGEKAQFFDAGAMTLPATSAPHAVTSSLISYINSSPDLSSDMKLQLDEYPETHSVRTQVNGKTADSNHRGHVSPSMMDWPVPPGWEDKMADECMSEATGGLVQSLLANFNSGFESLLQLDKAHGSFRSWISATRGWPDAFADFVEVVMFGSNAFSLSCAEIIVRYMNLMLAADWRTVKGGMGCLAEAMAMLVGWSNITMSARVTGVENGPDKAVVTAEGYNGSIRGTFDKVLLAIPPTALEKLVERPRWMPDKETALRAINLEPAYKMGLHFKTRWWDSQRTNSLVEAISDHPVHLVRFPPSNKDQGSANGPGMLVISAYGADARLWLSLSPTERRSQAIRCLSAIFNDRADVDIARQLIDTFDVVWSSRMASGSTAFLPGQFSRCLPAAKRPEGNIFFAGEHLSNHHGWVTGPMQSALGAVRGVTGDFGIQALSEKDHEKNTHASQADGLHHTFEFRPKNTIFQDAVGESTRRRWDASSPQERIRNLGSRDRFSGHASSDARGRATAAAQPRTRRELKKRDSPNDISDKRSTSGTYLDVSGLMKGLKSQSLPRLVTSLGFNSRGLGDPSKALGWKATKTKEDFVASIRPEVESLVAKLKK</sequence>
<dbReference type="InterPro" id="IPR002937">
    <property type="entry name" value="Amino_oxidase"/>
</dbReference>